<organism evidence="1 2">
    <name type="scientific">Halovenus rubra</name>
    <dbReference type="NCBI Taxonomy" id="869890"/>
    <lineage>
        <taxon>Archaea</taxon>
        <taxon>Methanobacteriati</taxon>
        <taxon>Methanobacteriota</taxon>
        <taxon>Stenosarchaea group</taxon>
        <taxon>Halobacteria</taxon>
        <taxon>Halobacteriales</taxon>
        <taxon>Haloarculaceae</taxon>
        <taxon>Halovenus</taxon>
    </lineage>
</organism>
<reference evidence="1 2" key="1">
    <citation type="journal article" date="2014" name="Int. J. Syst. Evol. Microbiol.">
        <title>Complete genome sequence of Corynebacterium casei LMG S-19264T (=DSM 44701T), isolated from a smear-ripened cheese.</title>
        <authorList>
            <consortium name="US DOE Joint Genome Institute (JGI-PGF)"/>
            <person name="Walter F."/>
            <person name="Albersmeier A."/>
            <person name="Kalinowski J."/>
            <person name="Ruckert C."/>
        </authorList>
    </citation>
    <scope>NUCLEOTIDE SEQUENCE [LARGE SCALE GENOMIC DNA]</scope>
    <source>
        <strain evidence="1 2">CGMCC 4.7215</strain>
    </source>
</reference>
<dbReference type="AlphaFoldDB" id="A0ABD5X0S8"/>
<accession>A0ABD5X0S8</accession>
<dbReference type="EMBL" id="JBHSZQ010000002">
    <property type="protein sequence ID" value="MFC7124805.1"/>
    <property type="molecule type" value="Genomic_DNA"/>
</dbReference>
<dbReference type="Proteomes" id="UP001596414">
    <property type="component" value="Unassembled WGS sequence"/>
</dbReference>
<evidence type="ECO:0000313" key="2">
    <source>
        <dbReference type="Proteomes" id="UP001596414"/>
    </source>
</evidence>
<gene>
    <name evidence="1" type="ORF">ACFQJ7_01960</name>
</gene>
<protein>
    <recommendedName>
        <fullName evidence="3">STAS/SEC14 domain-containing protein</fullName>
    </recommendedName>
</protein>
<sequence length="124" mass="13866">MSESYSGDGWTVELDDGVMVWEFLPGMELSVFSGEAYDTFEKLLIDHDIDGMVTVVKLDDKFNADVFDVWEKSAHRAEQAGIERWDVVADGIKAISLRGKVDTGGLETMTTENRTEAVEWARSV</sequence>
<evidence type="ECO:0000313" key="1">
    <source>
        <dbReference type="EMBL" id="MFC7124805.1"/>
    </source>
</evidence>
<evidence type="ECO:0008006" key="3">
    <source>
        <dbReference type="Google" id="ProtNLM"/>
    </source>
</evidence>
<dbReference type="RefSeq" id="WP_267638415.1">
    <property type="nucleotide sequence ID" value="NZ_JAODIY010000013.1"/>
</dbReference>
<proteinExistence type="predicted"/>
<name>A0ABD5X0S8_9EURY</name>
<comment type="caution">
    <text evidence="1">The sequence shown here is derived from an EMBL/GenBank/DDBJ whole genome shotgun (WGS) entry which is preliminary data.</text>
</comment>